<comment type="caution">
    <text evidence="1">The sequence shown here is derived from an EMBL/GenBank/DDBJ whole genome shotgun (WGS) entry which is preliminary data.</text>
</comment>
<evidence type="ECO:0000313" key="2">
    <source>
        <dbReference type="Proteomes" id="UP001328107"/>
    </source>
</evidence>
<dbReference type="AlphaFoldDB" id="A0AAN5D8H9"/>
<organism evidence="1 2">
    <name type="scientific">Pristionchus mayeri</name>
    <dbReference type="NCBI Taxonomy" id="1317129"/>
    <lineage>
        <taxon>Eukaryota</taxon>
        <taxon>Metazoa</taxon>
        <taxon>Ecdysozoa</taxon>
        <taxon>Nematoda</taxon>
        <taxon>Chromadorea</taxon>
        <taxon>Rhabditida</taxon>
        <taxon>Rhabditina</taxon>
        <taxon>Diplogasteromorpha</taxon>
        <taxon>Diplogasteroidea</taxon>
        <taxon>Neodiplogasteridae</taxon>
        <taxon>Pristionchus</taxon>
    </lineage>
</organism>
<evidence type="ECO:0000313" key="1">
    <source>
        <dbReference type="EMBL" id="GMR57595.1"/>
    </source>
</evidence>
<reference evidence="2" key="1">
    <citation type="submission" date="2022-10" db="EMBL/GenBank/DDBJ databases">
        <title>Genome assembly of Pristionchus species.</title>
        <authorList>
            <person name="Yoshida K."/>
            <person name="Sommer R.J."/>
        </authorList>
    </citation>
    <scope>NUCLEOTIDE SEQUENCE [LARGE SCALE GENOMIC DNA]</scope>
    <source>
        <strain evidence="2">RS5460</strain>
    </source>
</reference>
<feature type="non-terminal residue" evidence="1">
    <location>
        <position position="66"/>
    </location>
</feature>
<keyword evidence="2" id="KW-1185">Reference proteome</keyword>
<dbReference type="EMBL" id="BTRK01000006">
    <property type="protein sequence ID" value="GMR57595.1"/>
    <property type="molecule type" value="Genomic_DNA"/>
</dbReference>
<dbReference type="Proteomes" id="UP001328107">
    <property type="component" value="Unassembled WGS sequence"/>
</dbReference>
<sequence length="66" mass="7087">AVFVLINTVILGVTIFLHFKARQEVKEAETRPSVGYVSAGPAPFYSPPPAYSSPQPPAYPPPPAYS</sequence>
<proteinExistence type="predicted"/>
<feature type="non-terminal residue" evidence="1">
    <location>
        <position position="1"/>
    </location>
</feature>
<protein>
    <submittedName>
        <fullName evidence="1">Uncharacterized protein</fullName>
    </submittedName>
</protein>
<accession>A0AAN5D8H9</accession>
<name>A0AAN5D8H9_9BILA</name>
<gene>
    <name evidence="1" type="ORF">PMAYCL1PPCAC_27790</name>
</gene>